<comment type="caution">
    <text evidence="10">Lacks conserved residue(s) required for the propagation of feature annotation.</text>
</comment>
<comment type="catalytic activity">
    <reaction evidence="8 10">
        <text>dITP + H2O = dIMP + diphosphate + H(+)</text>
        <dbReference type="Rhea" id="RHEA:28342"/>
        <dbReference type="ChEBI" id="CHEBI:15377"/>
        <dbReference type="ChEBI" id="CHEBI:15378"/>
        <dbReference type="ChEBI" id="CHEBI:33019"/>
        <dbReference type="ChEBI" id="CHEBI:61194"/>
        <dbReference type="ChEBI" id="CHEBI:61382"/>
        <dbReference type="EC" id="3.6.1.66"/>
    </reaction>
</comment>
<evidence type="ECO:0000256" key="10">
    <source>
        <dbReference type="HAMAP-Rule" id="MF_01405"/>
    </source>
</evidence>
<comment type="subunit">
    <text evidence="2 10">Homodimer.</text>
</comment>
<dbReference type="GO" id="GO:0017111">
    <property type="term" value="F:ribonucleoside triphosphate phosphatase activity"/>
    <property type="evidence" value="ECO:0007669"/>
    <property type="project" value="InterPro"/>
</dbReference>
<dbReference type="InterPro" id="IPR020922">
    <property type="entry name" value="dITP/XTP_pyrophosphatase"/>
</dbReference>
<dbReference type="GO" id="GO:0009117">
    <property type="term" value="P:nucleotide metabolic process"/>
    <property type="evidence" value="ECO:0007669"/>
    <property type="project" value="UniProtKB-KW"/>
</dbReference>
<feature type="binding site" evidence="10">
    <location>
        <begin position="8"/>
        <end position="13"/>
    </location>
    <ligand>
        <name>substrate</name>
    </ligand>
</feature>
<evidence type="ECO:0000313" key="13">
    <source>
        <dbReference type="Proteomes" id="UP000198432"/>
    </source>
</evidence>
<evidence type="ECO:0000256" key="4">
    <source>
        <dbReference type="ARBA" id="ARBA00022741"/>
    </source>
</evidence>
<dbReference type="RefSeq" id="WP_089317240.1">
    <property type="nucleotide sequence ID" value="NZ_FZOQ01000001.1"/>
</dbReference>
<proteinExistence type="inferred from homology"/>
<dbReference type="GO" id="GO:0046872">
    <property type="term" value="F:metal ion binding"/>
    <property type="evidence" value="ECO:0007669"/>
    <property type="project" value="UniProtKB-KW"/>
</dbReference>
<dbReference type="CDD" id="cd00515">
    <property type="entry name" value="HAM1"/>
    <property type="match status" value="1"/>
</dbReference>
<organism evidence="12 13">
    <name type="scientific">Pontibacter ummariensis</name>
    <dbReference type="NCBI Taxonomy" id="1610492"/>
    <lineage>
        <taxon>Bacteria</taxon>
        <taxon>Pseudomonadati</taxon>
        <taxon>Bacteroidota</taxon>
        <taxon>Cytophagia</taxon>
        <taxon>Cytophagales</taxon>
        <taxon>Hymenobacteraceae</taxon>
        <taxon>Pontibacter</taxon>
    </lineage>
</organism>
<keyword evidence="5 10" id="KW-0378">Hydrolase</keyword>
<dbReference type="SUPFAM" id="SSF52972">
    <property type="entry name" value="ITPase-like"/>
    <property type="match status" value="1"/>
</dbReference>
<protein>
    <recommendedName>
        <fullName evidence="10">dITP/XTP pyrophosphatase</fullName>
        <ecNumber evidence="10">3.6.1.66</ecNumber>
    </recommendedName>
    <alternativeName>
        <fullName evidence="10">Non-canonical purine NTP pyrophosphatase</fullName>
    </alternativeName>
    <alternativeName>
        <fullName evidence="10">Non-standard purine NTP pyrophosphatase</fullName>
    </alternativeName>
    <alternativeName>
        <fullName evidence="10">Nucleoside-triphosphate diphosphatase</fullName>
    </alternativeName>
    <alternativeName>
        <fullName evidence="10">Nucleoside-triphosphate pyrophosphatase</fullName>
        <shortName evidence="10">NTPase</shortName>
    </alternativeName>
</protein>
<dbReference type="GO" id="GO:0009146">
    <property type="term" value="P:purine nucleoside triphosphate catabolic process"/>
    <property type="evidence" value="ECO:0007669"/>
    <property type="project" value="UniProtKB-UniRule"/>
</dbReference>
<dbReference type="GO" id="GO:0036220">
    <property type="term" value="F:ITP diphosphatase activity"/>
    <property type="evidence" value="ECO:0007669"/>
    <property type="project" value="UniProtKB-UniRule"/>
</dbReference>
<dbReference type="GO" id="GO:0036222">
    <property type="term" value="F:XTP diphosphatase activity"/>
    <property type="evidence" value="ECO:0007669"/>
    <property type="project" value="UniProtKB-UniRule"/>
</dbReference>
<feature type="binding site" evidence="10">
    <location>
        <position position="172"/>
    </location>
    <ligand>
        <name>substrate</name>
    </ligand>
</feature>
<keyword evidence="7 10" id="KW-0546">Nucleotide metabolism</keyword>
<evidence type="ECO:0000313" key="12">
    <source>
        <dbReference type="EMBL" id="SNS02773.1"/>
    </source>
</evidence>
<feature type="binding site" evidence="10">
    <location>
        <position position="70"/>
    </location>
    <ligand>
        <name>substrate</name>
    </ligand>
</feature>
<dbReference type="FunFam" id="3.90.950.10:FF:000001">
    <property type="entry name" value="dITP/XTP pyrophosphatase"/>
    <property type="match status" value="1"/>
</dbReference>
<dbReference type="AlphaFoldDB" id="A0A239B6B1"/>
<feature type="active site" description="Proton acceptor" evidence="10">
    <location>
        <position position="69"/>
    </location>
</feature>
<dbReference type="NCBIfam" id="NF011398">
    <property type="entry name" value="PRK14823.1"/>
    <property type="match status" value="1"/>
</dbReference>
<comment type="catalytic activity">
    <reaction evidence="9 10">
        <text>XTP + H2O = XMP + diphosphate + H(+)</text>
        <dbReference type="Rhea" id="RHEA:28610"/>
        <dbReference type="ChEBI" id="CHEBI:15377"/>
        <dbReference type="ChEBI" id="CHEBI:15378"/>
        <dbReference type="ChEBI" id="CHEBI:33019"/>
        <dbReference type="ChEBI" id="CHEBI:57464"/>
        <dbReference type="ChEBI" id="CHEBI:61314"/>
        <dbReference type="EC" id="3.6.1.66"/>
    </reaction>
</comment>
<dbReference type="Gene3D" id="3.90.950.10">
    <property type="match status" value="1"/>
</dbReference>
<evidence type="ECO:0000256" key="5">
    <source>
        <dbReference type="ARBA" id="ARBA00022801"/>
    </source>
</evidence>
<comment type="function">
    <text evidence="10">Pyrophosphatase that catalyzes the hydrolysis of nucleoside triphosphates to their monophosphate derivatives, with a high preference for the non-canonical purine nucleotides XTP (xanthosine triphosphate), dITP (deoxyinosine triphosphate) and ITP. Seems to function as a house-cleaning enzyme that removes non-canonical purine nucleotides from the nucleotide pool, thus preventing their incorporation into DNA/RNA and avoiding chromosomal lesions.</text>
</comment>
<feature type="binding site" evidence="10">
    <location>
        <begin position="149"/>
        <end position="152"/>
    </location>
    <ligand>
        <name>substrate</name>
    </ligand>
</feature>
<dbReference type="NCBIfam" id="TIGR00042">
    <property type="entry name" value="RdgB/HAM1 family non-canonical purine NTP pyrophosphatase"/>
    <property type="match status" value="1"/>
</dbReference>
<feature type="binding site" evidence="10">
    <location>
        <begin position="177"/>
        <end position="178"/>
    </location>
    <ligand>
        <name>substrate</name>
    </ligand>
</feature>
<sequence length="193" mass="21763">MKQLCFATNNRHKLAEVSQMLAGKYNLLSLQDIGCHEELAEDQDTLEGNSRQKAAYVWENYRVSCFADDTGLEVEALNGAPGVYSARYAGPQRSDNDNIQLLLQNLAAHENRKARFRTSVTLILDGKEHQFEGIVEGHITKEWKGNKGFGYDPVFVPEGYDRTFAEMSAEEKNAISHRGRAIRKLVDFLKAQP</sequence>
<dbReference type="GO" id="GO:0005829">
    <property type="term" value="C:cytosol"/>
    <property type="evidence" value="ECO:0007669"/>
    <property type="project" value="TreeGrafter"/>
</dbReference>
<evidence type="ECO:0000256" key="8">
    <source>
        <dbReference type="ARBA" id="ARBA00051875"/>
    </source>
</evidence>
<dbReference type="InterPro" id="IPR029001">
    <property type="entry name" value="ITPase-like_fam"/>
</dbReference>
<evidence type="ECO:0000256" key="1">
    <source>
        <dbReference type="ARBA" id="ARBA00008023"/>
    </source>
</evidence>
<evidence type="ECO:0000256" key="2">
    <source>
        <dbReference type="ARBA" id="ARBA00011738"/>
    </source>
</evidence>
<keyword evidence="4 10" id="KW-0547">Nucleotide-binding</keyword>
<dbReference type="Proteomes" id="UP000198432">
    <property type="component" value="Unassembled WGS sequence"/>
</dbReference>
<evidence type="ECO:0000256" key="3">
    <source>
        <dbReference type="ARBA" id="ARBA00022723"/>
    </source>
</evidence>
<keyword evidence="3 10" id="KW-0479">Metal-binding</keyword>
<dbReference type="EMBL" id="FZOQ01000001">
    <property type="protein sequence ID" value="SNS02773.1"/>
    <property type="molecule type" value="Genomic_DNA"/>
</dbReference>
<evidence type="ECO:0000256" key="9">
    <source>
        <dbReference type="ARBA" id="ARBA00052017"/>
    </source>
</evidence>
<dbReference type="InterPro" id="IPR002637">
    <property type="entry name" value="RdgB/HAM1"/>
</dbReference>
<reference evidence="13" key="1">
    <citation type="submission" date="2017-06" db="EMBL/GenBank/DDBJ databases">
        <authorList>
            <person name="Varghese N."/>
            <person name="Submissions S."/>
        </authorList>
    </citation>
    <scope>NUCLEOTIDE SEQUENCE [LARGE SCALE GENOMIC DNA]</scope>
    <source>
        <strain evidence="13">NKM1</strain>
    </source>
</reference>
<accession>A0A239B6B1</accession>
<dbReference type="HAMAP" id="MF_01405">
    <property type="entry name" value="Non_canon_purine_NTPase"/>
    <property type="match status" value="1"/>
</dbReference>
<comment type="catalytic activity">
    <reaction evidence="10">
        <text>ITP + H2O = IMP + diphosphate + H(+)</text>
        <dbReference type="Rhea" id="RHEA:29399"/>
        <dbReference type="ChEBI" id="CHEBI:15377"/>
        <dbReference type="ChEBI" id="CHEBI:15378"/>
        <dbReference type="ChEBI" id="CHEBI:33019"/>
        <dbReference type="ChEBI" id="CHEBI:58053"/>
        <dbReference type="ChEBI" id="CHEBI:61402"/>
        <dbReference type="EC" id="3.6.1.66"/>
    </reaction>
</comment>
<evidence type="ECO:0000256" key="6">
    <source>
        <dbReference type="ARBA" id="ARBA00022842"/>
    </source>
</evidence>
<gene>
    <name evidence="12" type="ORF">SAMN06296052_101145</name>
</gene>
<dbReference type="EC" id="3.6.1.66" evidence="10"/>
<dbReference type="PANTHER" id="PTHR11067:SF9">
    <property type="entry name" value="INOSINE TRIPHOSPHATE PYROPHOSPHATASE"/>
    <property type="match status" value="1"/>
</dbReference>
<name>A0A239B6B1_9BACT</name>
<comment type="cofactor">
    <cofactor evidence="10">
        <name>Mg(2+)</name>
        <dbReference type="ChEBI" id="CHEBI:18420"/>
    </cofactor>
    <text evidence="10">Binds 1 Mg(2+) ion per subunit.</text>
</comment>
<evidence type="ECO:0000256" key="7">
    <source>
        <dbReference type="ARBA" id="ARBA00023080"/>
    </source>
</evidence>
<comment type="similarity">
    <text evidence="1 10 11">Belongs to the HAM1 NTPase family.</text>
</comment>
<dbReference type="GO" id="GO:0000166">
    <property type="term" value="F:nucleotide binding"/>
    <property type="evidence" value="ECO:0007669"/>
    <property type="project" value="UniProtKB-KW"/>
</dbReference>
<keyword evidence="13" id="KW-1185">Reference proteome</keyword>
<feature type="binding site" evidence="10">
    <location>
        <position position="69"/>
    </location>
    <ligand>
        <name>Mg(2+)</name>
        <dbReference type="ChEBI" id="CHEBI:18420"/>
    </ligand>
</feature>
<dbReference type="Pfam" id="PF01725">
    <property type="entry name" value="Ham1p_like"/>
    <property type="match status" value="1"/>
</dbReference>
<evidence type="ECO:0000256" key="11">
    <source>
        <dbReference type="RuleBase" id="RU003781"/>
    </source>
</evidence>
<dbReference type="OrthoDB" id="9807456at2"/>
<keyword evidence="6 10" id="KW-0460">Magnesium</keyword>
<dbReference type="GO" id="GO:0035870">
    <property type="term" value="F:dITP diphosphatase activity"/>
    <property type="evidence" value="ECO:0007669"/>
    <property type="project" value="UniProtKB-UniRule"/>
</dbReference>
<dbReference type="PANTHER" id="PTHR11067">
    <property type="entry name" value="INOSINE TRIPHOSPHATE PYROPHOSPHATASE/HAM1 PROTEIN"/>
    <property type="match status" value="1"/>
</dbReference>